<evidence type="ECO:0000256" key="1">
    <source>
        <dbReference type="ARBA" id="ARBA00001602"/>
    </source>
</evidence>
<dbReference type="InterPro" id="IPR015942">
    <property type="entry name" value="Asp/Glu/hydantoin_racemase"/>
</dbReference>
<feature type="binding site" evidence="7">
    <location>
        <begin position="38"/>
        <end position="39"/>
    </location>
    <ligand>
        <name>substrate</name>
    </ligand>
</feature>
<accession>A0A918NC97</accession>
<dbReference type="InterPro" id="IPR004391">
    <property type="entry name" value="Glu_race"/>
</dbReference>
<dbReference type="PANTHER" id="PTHR21198">
    <property type="entry name" value="GLUTAMATE RACEMASE"/>
    <property type="match status" value="1"/>
</dbReference>
<keyword evidence="5 7" id="KW-0413">Isomerase</keyword>
<dbReference type="InterPro" id="IPR001920">
    <property type="entry name" value="Asp/Glu_race"/>
</dbReference>
<gene>
    <name evidence="7" type="primary">murI</name>
    <name evidence="8" type="ORF">GCM10007392_29460</name>
</gene>
<keyword evidence="4 7" id="KW-0573">Peptidoglycan synthesis</keyword>
<feature type="binding site" evidence="7">
    <location>
        <begin position="6"/>
        <end position="7"/>
    </location>
    <ligand>
        <name>substrate</name>
    </ligand>
</feature>
<reference evidence="8" key="2">
    <citation type="submission" date="2020-09" db="EMBL/GenBank/DDBJ databases">
        <authorList>
            <person name="Sun Q."/>
            <person name="Kim S."/>
        </authorList>
    </citation>
    <scope>NUCLEOTIDE SEQUENCE</scope>
    <source>
        <strain evidence="8">KCTC 22169</strain>
    </source>
</reference>
<dbReference type="GO" id="GO:0008881">
    <property type="term" value="F:glutamate racemase activity"/>
    <property type="evidence" value="ECO:0007669"/>
    <property type="project" value="UniProtKB-UniRule"/>
</dbReference>
<sequence length="261" mass="28213">MIGVFDSGIGGLTVLAWIRQRLPDAPLVYVADQKHNPYGSKPDWALQQRCDSIADWLINQGATVLVVACNTATAHCIDALRKRHSIVIVGVEPGIKPAALGSRSGSIGILATENTLASERYQSLAARFNPNTRIFNQSCPHLADAIELGPDNPDIDRLLHEYVPGLVEEGVDRLVLGCTHYPLVRSKIQALTGEHIQLIDTGEAIAAEVGRRYQPEPAAVSTRLITTGSLERLERLIEAWPMLKDAFGNAVCEVAPEGLAG</sequence>
<protein>
    <recommendedName>
        <fullName evidence="2 7">Glutamate racemase</fullName>
        <ecNumber evidence="2 7">5.1.1.3</ecNumber>
    </recommendedName>
</protein>
<proteinExistence type="inferred from homology"/>
<dbReference type="AlphaFoldDB" id="A0A918NC97"/>
<evidence type="ECO:0000256" key="3">
    <source>
        <dbReference type="ARBA" id="ARBA00022960"/>
    </source>
</evidence>
<comment type="caution">
    <text evidence="8">The sequence shown here is derived from an EMBL/GenBank/DDBJ whole genome shotgun (WGS) entry which is preliminary data.</text>
</comment>
<dbReference type="PROSITE" id="PS00923">
    <property type="entry name" value="ASP_GLU_RACEMASE_1"/>
    <property type="match status" value="1"/>
</dbReference>
<evidence type="ECO:0000256" key="6">
    <source>
        <dbReference type="ARBA" id="ARBA00023316"/>
    </source>
</evidence>
<organism evidence="8 9">
    <name type="scientific">Saccharospirillum salsuginis</name>
    <dbReference type="NCBI Taxonomy" id="418750"/>
    <lineage>
        <taxon>Bacteria</taxon>
        <taxon>Pseudomonadati</taxon>
        <taxon>Pseudomonadota</taxon>
        <taxon>Gammaproteobacteria</taxon>
        <taxon>Oceanospirillales</taxon>
        <taxon>Saccharospirillaceae</taxon>
        <taxon>Saccharospirillum</taxon>
    </lineage>
</organism>
<feature type="active site" description="Proton donor/acceptor" evidence="7">
    <location>
        <position position="69"/>
    </location>
</feature>
<dbReference type="HAMAP" id="MF_00258">
    <property type="entry name" value="Glu_racemase"/>
    <property type="match status" value="1"/>
</dbReference>
<reference evidence="8" key="1">
    <citation type="journal article" date="2014" name="Int. J. Syst. Evol. Microbiol.">
        <title>Complete genome sequence of Corynebacterium casei LMG S-19264T (=DSM 44701T), isolated from a smear-ripened cheese.</title>
        <authorList>
            <consortium name="US DOE Joint Genome Institute (JGI-PGF)"/>
            <person name="Walter F."/>
            <person name="Albersmeier A."/>
            <person name="Kalinowski J."/>
            <person name="Ruckert C."/>
        </authorList>
    </citation>
    <scope>NUCLEOTIDE SEQUENCE</scope>
    <source>
        <strain evidence="8">KCTC 22169</strain>
    </source>
</reference>
<dbReference type="EC" id="5.1.1.3" evidence="2 7"/>
<dbReference type="SUPFAM" id="SSF53681">
    <property type="entry name" value="Aspartate/glutamate racemase"/>
    <property type="match status" value="2"/>
</dbReference>
<evidence type="ECO:0000256" key="4">
    <source>
        <dbReference type="ARBA" id="ARBA00022984"/>
    </source>
</evidence>
<dbReference type="PROSITE" id="PS00924">
    <property type="entry name" value="ASP_GLU_RACEMASE_2"/>
    <property type="match status" value="1"/>
</dbReference>
<evidence type="ECO:0000256" key="7">
    <source>
        <dbReference type="HAMAP-Rule" id="MF_00258"/>
    </source>
</evidence>
<feature type="binding site" evidence="7">
    <location>
        <begin position="70"/>
        <end position="71"/>
    </location>
    <ligand>
        <name>substrate</name>
    </ligand>
</feature>
<dbReference type="GO" id="GO:0009252">
    <property type="term" value="P:peptidoglycan biosynthetic process"/>
    <property type="evidence" value="ECO:0007669"/>
    <property type="project" value="UniProtKB-UniRule"/>
</dbReference>
<dbReference type="RefSeq" id="WP_268245032.1">
    <property type="nucleotide sequence ID" value="NZ_BMXR01000007.1"/>
</dbReference>
<dbReference type="NCBIfam" id="TIGR00067">
    <property type="entry name" value="glut_race"/>
    <property type="match status" value="1"/>
</dbReference>
<keyword evidence="6 7" id="KW-0961">Cell wall biogenesis/degradation</keyword>
<feature type="active site" description="Proton donor/acceptor" evidence="7">
    <location>
        <position position="178"/>
    </location>
</feature>
<comment type="pathway">
    <text evidence="7">Cell wall biogenesis; peptidoglycan biosynthesis.</text>
</comment>
<dbReference type="GO" id="GO:0008360">
    <property type="term" value="P:regulation of cell shape"/>
    <property type="evidence" value="ECO:0007669"/>
    <property type="project" value="UniProtKB-KW"/>
</dbReference>
<comment type="catalytic activity">
    <reaction evidence="1 7">
        <text>L-glutamate = D-glutamate</text>
        <dbReference type="Rhea" id="RHEA:12813"/>
        <dbReference type="ChEBI" id="CHEBI:29985"/>
        <dbReference type="ChEBI" id="CHEBI:29986"/>
        <dbReference type="EC" id="5.1.1.3"/>
    </reaction>
</comment>
<evidence type="ECO:0000313" key="9">
    <source>
        <dbReference type="Proteomes" id="UP000626148"/>
    </source>
</evidence>
<dbReference type="EMBL" id="BMXR01000007">
    <property type="protein sequence ID" value="GGX59615.1"/>
    <property type="molecule type" value="Genomic_DNA"/>
</dbReference>
<keyword evidence="9" id="KW-1185">Reference proteome</keyword>
<dbReference type="Pfam" id="PF01177">
    <property type="entry name" value="Asp_Glu_race"/>
    <property type="match status" value="1"/>
</dbReference>
<evidence type="ECO:0000256" key="5">
    <source>
        <dbReference type="ARBA" id="ARBA00023235"/>
    </source>
</evidence>
<feature type="binding site" evidence="7">
    <location>
        <begin position="179"/>
        <end position="180"/>
    </location>
    <ligand>
        <name>substrate</name>
    </ligand>
</feature>
<name>A0A918NC97_9GAMM</name>
<dbReference type="GO" id="GO:0071555">
    <property type="term" value="P:cell wall organization"/>
    <property type="evidence" value="ECO:0007669"/>
    <property type="project" value="UniProtKB-KW"/>
</dbReference>
<dbReference type="FunFam" id="3.40.50.1860:FF:000001">
    <property type="entry name" value="Glutamate racemase"/>
    <property type="match status" value="1"/>
</dbReference>
<dbReference type="Gene3D" id="3.40.50.1860">
    <property type="match status" value="2"/>
</dbReference>
<evidence type="ECO:0000313" key="8">
    <source>
        <dbReference type="EMBL" id="GGX59615.1"/>
    </source>
</evidence>
<dbReference type="InterPro" id="IPR033134">
    <property type="entry name" value="Asp/Glu_racemase_AS_2"/>
</dbReference>
<dbReference type="InterPro" id="IPR018187">
    <property type="entry name" value="Asp/Glu_racemase_AS_1"/>
</dbReference>
<dbReference type="PANTHER" id="PTHR21198:SF2">
    <property type="entry name" value="GLUTAMATE RACEMASE"/>
    <property type="match status" value="1"/>
</dbReference>
<comment type="similarity">
    <text evidence="7">Belongs to the aspartate/glutamate racemases family.</text>
</comment>
<comment type="function">
    <text evidence="7">Provides the (R)-glutamate required for cell wall biosynthesis.</text>
</comment>
<evidence type="ECO:0000256" key="2">
    <source>
        <dbReference type="ARBA" id="ARBA00013090"/>
    </source>
</evidence>
<dbReference type="Proteomes" id="UP000626148">
    <property type="component" value="Unassembled WGS sequence"/>
</dbReference>
<keyword evidence="3 7" id="KW-0133">Cell shape</keyword>